<dbReference type="OrthoDB" id="4737394at2759"/>
<dbReference type="AlphaFoldDB" id="A0A1L7WQW7"/>
<dbReference type="EMBL" id="FJOG01000006">
    <property type="protein sequence ID" value="CZR55169.1"/>
    <property type="molecule type" value="Genomic_DNA"/>
</dbReference>
<evidence type="ECO:0000313" key="4">
    <source>
        <dbReference type="Proteomes" id="UP000184330"/>
    </source>
</evidence>
<dbReference type="Proteomes" id="UP000184330">
    <property type="component" value="Unassembled WGS sequence"/>
</dbReference>
<dbReference type="Pfam" id="PF20150">
    <property type="entry name" value="2EXR"/>
    <property type="match status" value="1"/>
</dbReference>
<proteinExistence type="predicted"/>
<protein>
    <recommendedName>
        <fullName evidence="2">2EXR domain-containing protein</fullName>
    </recommendedName>
</protein>
<organism evidence="3 4">
    <name type="scientific">Phialocephala subalpina</name>
    <dbReference type="NCBI Taxonomy" id="576137"/>
    <lineage>
        <taxon>Eukaryota</taxon>
        <taxon>Fungi</taxon>
        <taxon>Dikarya</taxon>
        <taxon>Ascomycota</taxon>
        <taxon>Pezizomycotina</taxon>
        <taxon>Leotiomycetes</taxon>
        <taxon>Helotiales</taxon>
        <taxon>Mollisiaceae</taxon>
        <taxon>Phialocephala</taxon>
        <taxon>Phialocephala fortinii species complex</taxon>
    </lineage>
</organism>
<keyword evidence="4" id="KW-1185">Reference proteome</keyword>
<gene>
    <name evidence="3" type="ORF">PAC_05055</name>
</gene>
<feature type="compositionally biased region" description="Polar residues" evidence="1">
    <location>
        <begin position="1"/>
        <end position="14"/>
    </location>
</feature>
<name>A0A1L7WQW7_9HELO</name>
<evidence type="ECO:0000256" key="1">
    <source>
        <dbReference type="SAM" id="MobiDB-lite"/>
    </source>
</evidence>
<sequence>MAESTTQAEQTAKSQTHENVEVTAGSASIATHAEIMADNNGSAEESQETLKSQDELAAAADSVSTVSLSNSDTAAQLPDTQATPKVTSKVEAPLEVFTLFPELPIELRLKIWNEAMPGLRVVEILWNPTHGLYTDCPLPITFMSVLSLAALPWSNYEQDILYFSQRHTIRGGNARLGMLQRDVFNALKHFKAAGLQHIALYFEESSLCGDQITLKLGVFLENL</sequence>
<accession>A0A1L7WQW7</accession>
<evidence type="ECO:0000259" key="2">
    <source>
        <dbReference type="Pfam" id="PF20150"/>
    </source>
</evidence>
<reference evidence="3 4" key="1">
    <citation type="submission" date="2016-03" db="EMBL/GenBank/DDBJ databases">
        <authorList>
            <person name="Ploux O."/>
        </authorList>
    </citation>
    <scope>NUCLEOTIDE SEQUENCE [LARGE SCALE GENOMIC DNA]</scope>
    <source>
        <strain evidence="3 4">UAMH 11012</strain>
    </source>
</reference>
<feature type="domain" description="2EXR" evidence="2">
    <location>
        <begin position="97"/>
        <end position="139"/>
    </location>
</feature>
<dbReference type="InterPro" id="IPR045518">
    <property type="entry name" value="2EXR"/>
</dbReference>
<evidence type="ECO:0000313" key="3">
    <source>
        <dbReference type="EMBL" id="CZR55169.1"/>
    </source>
</evidence>
<feature type="region of interest" description="Disordered" evidence="1">
    <location>
        <begin position="1"/>
        <end position="55"/>
    </location>
</feature>